<dbReference type="InterPro" id="IPR036291">
    <property type="entry name" value="NAD(P)-bd_dom_sf"/>
</dbReference>
<dbReference type="InterPro" id="IPR011032">
    <property type="entry name" value="GroES-like_sf"/>
</dbReference>
<dbReference type="SUPFAM" id="SSF51735">
    <property type="entry name" value="NAD(P)-binding Rossmann-fold domains"/>
    <property type="match status" value="1"/>
</dbReference>
<accession>A0A4V0YZV9</accession>
<organism evidence="2 3">
    <name type="scientific">Ktedonosporobacter rubrisoli</name>
    <dbReference type="NCBI Taxonomy" id="2509675"/>
    <lineage>
        <taxon>Bacteria</taxon>
        <taxon>Bacillati</taxon>
        <taxon>Chloroflexota</taxon>
        <taxon>Ktedonobacteria</taxon>
        <taxon>Ktedonobacterales</taxon>
        <taxon>Ktedonosporobacteraceae</taxon>
        <taxon>Ktedonosporobacter</taxon>
    </lineage>
</organism>
<protein>
    <submittedName>
        <fullName evidence="2">Zinc-binding alcohol dehydrogenase family protein</fullName>
    </submittedName>
</protein>
<dbReference type="RefSeq" id="WP_129892143.1">
    <property type="nucleotide sequence ID" value="NZ_CP035758.1"/>
</dbReference>
<name>A0A4V0YZV9_KTERU</name>
<dbReference type="Gene3D" id="3.90.180.10">
    <property type="entry name" value="Medium-chain alcohol dehydrogenases, catalytic domain"/>
    <property type="match status" value="1"/>
</dbReference>
<gene>
    <name evidence="2" type="ORF">EPA93_35965</name>
</gene>
<dbReference type="Gene3D" id="3.40.50.720">
    <property type="entry name" value="NAD(P)-binding Rossmann-like Domain"/>
    <property type="match status" value="1"/>
</dbReference>
<dbReference type="Proteomes" id="UP000290365">
    <property type="component" value="Chromosome"/>
</dbReference>
<reference evidence="2 3" key="1">
    <citation type="submission" date="2019-01" db="EMBL/GenBank/DDBJ databases">
        <title>Ktedonosporobacter rubrisoli SCAWS-G2.</title>
        <authorList>
            <person name="Huang Y."/>
            <person name="Yan B."/>
        </authorList>
    </citation>
    <scope>NUCLEOTIDE SEQUENCE [LARGE SCALE GENOMIC DNA]</scope>
    <source>
        <strain evidence="2 3">SCAWS-G2</strain>
    </source>
</reference>
<dbReference type="PANTHER" id="PTHR43677:SF11">
    <property type="entry name" value="ZINC-CONTAINING ALCOHOL DEHYDROGENASE"/>
    <property type="match status" value="1"/>
</dbReference>
<dbReference type="GO" id="GO:0016491">
    <property type="term" value="F:oxidoreductase activity"/>
    <property type="evidence" value="ECO:0007669"/>
    <property type="project" value="InterPro"/>
</dbReference>
<sequence>MKAALIMQAGQGPVYSDFPAPEFAEGENLISVTAAALSPVTRSRASGTHYSSSGQIPFVVGIDGVGRLADGRRVYFMLPTAPFGSMAEQTRIKASQCIALPADLDDVTAAAIANPGMSSWAALRERAQLQVGETVLINGATGTSGRLAVQIARYLGAKKVIATGRNIEALQSLTFLGADLTIPLVEDGEALEKAFLEPFHEGIDVVLDYLWGSSMEHMLIAAARAGKAGVPIRFVQIGTVSAQSISLPGAVLRSSAIQLMGSGIGSVPADRLLKVAEGVLQAAIPGKFEIATTRVPLAKVADVWPTATSQPRTVFLP</sequence>
<dbReference type="InterPro" id="IPR013149">
    <property type="entry name" value="ADH-like_C"/>
</dbReference>
<evidence type="ECO:0000259" key="1">
    <source>
        <dbReference type="SMART" id="SM00829"/>
    </source>
</evidence>
<evidence type="ECO:0000313" key="2">
    <source>
        <dbReference type="EMBL" id="QBD81081.1"/>
    </source>
</evidence>
<dbReference type="Pfam" id="PF00107">
    <property type="entry name" value="ADH_zinc_N"/>
    <property type="match status" value="1"/>
</dbReference>
<dbReference type="KEGG" id="kbs:EPA93_35965"/>
<feature type="domain" description="Enoyl reductase (ER)" evidence="1">
    <location>
        <begin position="10"/>
        <end position="316"/>
    </location>
</feature>
<keyword evidence="3" id="KW-1185">Reference proteome</keyword>
<dbReference type="OrthoDB" id="9787435at2"/>
<proteinExistence type="predicted"/>
<dbReference type="InterPro" id="IPR051397">
    <property type="entry name" value="Zn-ADH-like_protein"/>
</dbReference>
<dbReference type="PANTHER" id="PTHR43677">
    <property type="entry name" value="SHORT-CHAIN DEHYDROGENASE/REDUCTASE"/>
    <property type="match status" value="1"/>
</dbReference>
<dbReference type="SUPFAM" id="SSF50129">
    <property type="entry name" value="GroES-like"/>
    <property type="match status" value="1"/>
</dbReference>
<dbReference type="SMART" id="SM00829">
    <property type="entry name" value="PKS_ER"/>
    <property type="match status" value="1"/>
</dbReference>
<evidence type="ECO:0000313" key="3">
    <source>
        <dbReference type="Proteomes" id="UP000290365"/>
    </source>
</evidence>
<dbReference type="EMBL" id="CP035758">
    <property type="protein sequence ID" value="QBD81081.1"/>
    <property type="molecule type" value="Genomic_DNA"/>
</dbReference>
<dbReference type="AlphaFoldDB" id="A0A4V0YZV9"/>
<dbReference type="InterPro" id="IPR020843">
    <property type="entry name" value="ER"/>
</dbReference>